<dbReference type="PANTHER" id="PTHR24369:SF210">
    <property type="entry name" value="CHAOPTIN-RELATED"/>
    <property type="match status" value="1"/>
</dbReference>
<gene>
    <name evidence="5" type="ORF">PSYICH_LOCUS14439</name>
</gene>
<dbReference type="InterPro" id="IPR050541">
    <property type="entry name" value="LRR_TM_domain-containing"/>
</dbReference>
<keyword evidence="3" id="KW-0677">Repeat</keyword>
<dbReference type="Proteomes" id="UP001153636">
    <property type="component" value="Chromosome 8"/>
</dbReference>
<evidence type="ECO:0000256" key="4">
    <source>
        <dbReference type="SAM" id="SignalP"/>
    </source>
</evidence>
<dbReference type="InterPro" id="IPR003591">
    <property type="entry name" value="Leu-rich_rpt_typical-subtyp"/>
</dbReference>
<dbReference type="PROSITE" id="PS51450">
    <property type="entry name" value="LRR"/>
    <property type="match status" value="1"/>
</dbReference>
<dbReference type="SUPFAM" id="SSF52058">
    <property type="entry name" value="L domain-like"/>
    <property type="match status" value="1"/>
</dbReference>
<evidence type="ECO:0000256" key="2">
    <source>
        <dbReference type="ARBA" id="ARBA00022729"/>
    </source>
</evidence>
<evidence type="ECO:0000256" key="3">
    <source>
        <dbReference type="ARBA" id="ARBA00022737"/>
    </source>
</evidence>
<evidence type="ECO:0000313" key="5">
    <source>
        <dbReference type="EMBL" id="CAH1114070.1"/>
    </source>
</evidence>
<dbReference type="AlphaFoldDB" id="A0A9P0DBX5"/>
<feature type="chain" id="PRO_5040146681" evidence="4">
    <location>
        <begin position="20"/>
        <end position="354"/>
    </location>
</feature>
<dbReference type="OrthoDB" id="676979at2759"/>
<dbReference type="EMBL" id="OV651820">
    <property type="protein sequence ID" value="CAH1114070.1"/>
    <property type="molecule type" value="Genomic_DNA"/>
</dbReference>
<protein>
    <submittedName>
        <fullName evidence="5">Uncharacterized protein</fullName>
    </submittedName>
</protein>
<dbReference type="SMART" id="SM00369">
    <property type="entry name" value="LRR_TYP"/>
    <property type="match status" value="5"/>
</dbReference>
<dbReference type="Pfam" id="PF13855">
    <property type="entry name" value="LRR_8"/>
    <property type="match status" value="2"/>
</dbReference>
<dbReference type="InterPro" id="IPR001611">
    <property type="entry name" value="Leu-rich_rpt"/>
</dbReference>
<keyword evidence="6" id="KW-1185">Reference proteome</keyword>
<organism evidence="5 6">
    <name type="scientific">Psylliodes chrysocephalus</name>
    <dbReference type="NCBI Taxonomy" id="3402493"/>
    <lineage>
        <taxon>Eukaryota</taxon>
        <taxon>Metazoa</taxon>
        <taxon>Ecdysozoa</taxon>
        <taxon>Arthropoda</taxon>
        <taxon>Hexapoda</taxon>
        <taxon>Insecta</taxon>
        <taxon>Pterygota</taxon>
        <taxon>Neoptera</taxon>
        <taxon>Endopterygota</taxon>
        <taxon>Coleoptera</taxon>
        <taxon>Polyphaga</taxon>
        <taxon>Cucujiformia</taxon>
        <taxon>Chrysomeloidea</taxon>
        <taxon>Chrysomelidae</taxon>
        <taxon>Galerucinae</taxon>
        <taxon>Alticini</taxon>
        <taxon>Psylliodes</taxon>
    </lineage>
</organism>
<dbReference type="GO" id="GO:0005886">
    <property type="term" value="C:plasma membrane"/>
    <property type="evidence" value="ECO:0007669"/>
    <property type="project" value="TreeGrafter"/>
</dbReference>
<dbReference type="PANTHER" id="PTHR24369">
    <property type="entry name" value="ANTIGEN BSP, PUTATIVE-RELATED"/>
    <property type="match status" value="1"/>
</dbReference>
<name>A0A9P0DBX5_9CUCU</name>
<sequence length="354" mass="41400">MKALLFNYSILLSFLIVSAQYCNLTRFSVTYIDVFQSKNIQSFTDCLYPANFNYRKVRSIFIKNEVIPSIPVHFIENHEELYEIVIQSSGIQNILPGAFRNLPNLQHLTIKGNDIPTILRGALNSIPNLDTMWLGHNGITYIEEHAFHIPQLRWICICGNNLYQWNQEWLGKLYKLEELQFENNHLSTVQRRAFSNFPNLTDLGLLNNQITNIEPEAFESLNKLIMLDLRNNKIAHLNANSFPNPTRIEYLYIDLNHLNFIPQALLNKLYSKHLYIDFNPWTCACSDVINQWALLNNVTLERKYCTPKSIPLCTVFKPKCTEEIDTRGTQKYLEIIKKITADQYRCIHEYMELD</sequence>
<proteinExistence type="predicted"/>
<evidence type="ECO:0000256" key="1">
    <source>
        <dbReference type="ARBA" id="ARBA00022614"/>
    </source>
</evidence>
<dbReference type="InterPro" id="IPR032675">
    <property type="entry name" value="LRR_dom_sf"/>
</dbReference>
<keyword evidence="2 4" id="KW-0732">Signal</keyword>
<accession>A0A9P0DBX5</accession>
<reference evidence="5" key="1">
    <citation type="submission" date="2022-01" db="EMBL/GenBank/DDBJ databases">
        <authorList>
            <person name="King R."/>
        </authorList>
    </citation>
    <scope>NUCLEOTIDE SEQUENCE</scope>
</reference>
<keyword evidence="1" id="KW-0433">Leucine-rich repeat</keyword>
<dbReference type="Gene3D" id="3.80.10.10">
    <property type="entry name" value="Ribonuclease Inhibitor"/>
    <property type="match status" value="2"/>
</dbReference>
<evidence type="ECO:0000313" key="6">
    <source>
        <dbReference type="Proteomes" id="UP001153636"/>
    </source>
</evidence>
<feature type="signal peptide" evidence="4">
    <location>
        <begin position="1"/>
        <end position="19"/>
    </location>
</feature>